<dbReference type="Pfam" id="PF08031">
    <property type="entry name" value="BBE"/>
    <property type="match status" value="1"/>
</dbReference>
<evidence type="ECO:0000256" key="3">
    <source>
        <dbReference type="ARBA" id="ARBA00022630"/>
    </source>
</evidence>
<dbReference type="PROSITE" id="PS51387">
    <property type="entry name" value="FAD_PCMH"/>
    <property type="match status" value="1"/>
</dbReference>
<dbReference type="InterPro" id="IPR012951">
    <property type="entry name" value="BBE"/>
</dbReference>
<feature type="chain" id="PRO_5040171538" description="FAD-binding PCMH-type domain-containing protein" evidence="6">
    <location>
        <begin position="21"/>
        <end position="508"/>
    </location>
</feature>
<feature type="signal peptide" evidence="6">
    <location>
        <begin position="1"/>
        <end position="20"/>
    </location>
</feature>
<dbReference type="GO" id="GO:0071949">
    <property type="term" value="F:FAD binding"/>
    <property type="evidence" value="ECO:0007669"/>
    <property type="project" value="InterPro"/>
</dbReference>
<protein>
    <recommendedName>
        <fullName evidence="7">FAD-binding PCMH-type domain-containing protein</fullName>
    </recommendedName>
</protein>
<dbReference type="EMBL" id="CAJVRL010000045">
    <property type="protein sequence ID" value="CAG8951994.1"/>
    <property type="molecule type" value="Genomic_DNA"/>
</dbReference>
<proteinExistence type="inferred from homology"/>
<organism evidence="8 9">
    <name type="scientific">Hymenoscyphus fraxineus</name>
    <dbReference type="NCBI Taxonomy" id="746836"/>
    <lineage>
        <taxon>Eukaryota</taxon>
        <taxon>Fungi</taxon>
        <taxon>Dikarya</taxon>
        <taxon>Ascomycota</taxon>
        <taxon>Pezizomycotina</taxon>
        <taxon>Leotiomycetes</taxon>
        <taxon>Helotiales</taxon>
        <taxon>Helotiaceae</taxon>
        <taxon>Hymenoscyphus</taxon>
    </lineage>
</organism>
<comment type="similarity">
    <text evidence="2">Belongs to the oxygen-dependent FAD-linked oxidoreductase family.</text>
</comment>
<keyword evidence="5" id="KW-0560">Oxidoreductase</keyword>
<keyword evidence="3" id="KW-0285">Flavoprotein</keyword>
<evidence type="ECO:0000259" key="7">
    <source>
        <dbReference type="PROSITE" id="PS51387"/>
    </source>
</evidence>
<evidence type="ECO:0000256" key="4">
    <source>
        <dbReference type="ARBA" id="ARBA00022827"/>
    </source>
</evidence>
<dbReference type="Gene3D" id="3.30.465.10">
    <property type="match status" value="1"/>
</dbReference>
<name>A0A9N9PGN8_9HELO</name>
<reference evidence="8" key="1">
    <citation type="submission" date="2021-07" db="EMBL/GenBank/DDBJ databases">
        <authorList>
            <person name="Durling M."/>
        </authorList>
    </citation>
    <scope>NUCLEOTIDE SEQUENCE</scope>
</reference>
<evidence type="ECO:0000256" key="2">
    <source>
        <dbReference type="ARBA" id="ARBA00005466"/>
    </source>
</evidence>
<dbReference type="GO" id="GO:0016491">
    <property type="term" value="F:oxidoreductase activity"/>
    <property type="evidence" value="ECO:0007669"/>
    <property type="project" value="UniProtKB-KW"/>
</dbReference>
<dbReference type="PANTHER" id="PTHR42973">
    <property type="entry name" value="BINDING OXIDOREDUCTASE, PUTATIVE (AFU_ORTHOLOGUE AFUA_1G17690)-RELATED"/>
    <property type="match status" value="1"/>
</dbReference>
<keyword evidence="4" id="KW-0274">FAD</keyword>
<evidence type="ECO:0000256" key="1">
    <source>
        <dbReference type="ARBA" id="ARBA00001974"/>
    </source>
</evidence>
<gene>
    <name evidence="8" type="ORF">HYFRA_00000730</name>
</gene>
<dbReference type="InterPro" id="IPR006094">
    <property type="entry name" value="Oxid_FAD_bind_N"/>
</dbReference>
<evidence type="ECO:0000313" key="9">
    <source>
        <dbReference type="Proteomes" id="UP000696280"/>
    </source>
</evidence>
<evidence type="ECO:0000256" key="6">
    <source>
        <dbReference type="SAM" id="SignalP"/>
    </source>
</evidence>
<keyword evidence="9" id="KW-1185">Reference proteome</keyword>
<evidence type="ECO:0000256" key="5">
    <source>
        <dbReference type="ARBA" id="ARBA00023002"/>
    </source>
</evidence>
<accession>A0A9N9PGN8</accession>
<feature type="domain" description="FAD-binding PCMH-type" evidence="7">
    <location>
        <begin position="68"/>
        <end position="238"/>
    </location>
</feature>
<dbReference type="AlphaFoldDB" id="A0A9N9PGN8"/>
<dbReference type="Gene3D" id="3.40.462.20">
    <property type="match status" value="1"/>
</dbReference>
<dbReference type="Pfam" id="PF01565">
    <property type="entry name" value="FAD_binding_4"/>
    <property type="match status" value="1"/>
</dbReference>
<dbReference type="InterPro" id="IPR036318">
    <property type="entry name" value="FAD-bd_PCMH-like_sf"/>
</dbReference>
<dbReference type="InterPro" id="IPR016169">
    <property type="entry name" value="FAD-bd_PCMH_sub2"/>
</dbReference>
<keyword evidence="6" id="KW-0732">Signal</keyword>
<dbReference type="PANTHER" id="PTHR42973:SF39">
    <property type="entry name" value="FAD-BINDING PCMH-TYPE DOMAIN-CONTAINING PROTEIN"/>
    <property type="match status" value="1"/>
</dbReference>
<evidence type="ECO:0000313" key="8">
    <source>
        <dbReference type="EMBL" id="CAG8951994.1"/>
    </source>
</evidence>
<dbReference type="InterPro" id="IPR050416">
    <property type="entry name" value="FAD-linked_Oxidoreductase"/>
</dbReference>
<comment type="cofactor">
    <cofactor evidence="1">
        <name>FAD</name>
        <dbReference type="ChEBI" id="CHEBI:57692"/>
    </cofactor>
</comment>
<comment type="caution">
    <text evidence="8">The sequence shown here is derived from an EMBL/GenBank/DDBJ whole genome shotgun (WGS) entry which is preliminary data.</text>
</comment>
<sequence length="508" mass="54915">MAKSAGLIVSSLLFATLAVALPQQPVETPAPAPEAAGLEKCLEDAKLKVIAPQDPDFANNSQAWQTRITTKPVLVAFPNNKDELKTALSCALAAKVKVSPLGGAHSFAAYGYGNDGNLVLNMTAFNEMTFDTATSLLTYGAGNRVGPVAKFAWDNHQVHFPHVRHARPGLSGSTIGGGFGTTSRHLGTPMDNLECVTYMLYNGTEVNAKKGDDLFFAAQGAGSSYGVLTSMTTKTHKPLFPNAVTFNFSLTGVDLETGVNALMSLQEYATTLAPDEFAFRFSLPRAPGNYTGTGYFYGDPATFDSVIAPLQAMLPPNAKIDKQELDFWALEVLAHPGLDRPNGGSSPTRTFYIQALTTTADKPLTKELVTTLFNGTTLAFKRDDMTSSGFLDLWGGVARDIKDGETSYRHGNNLWLIRLDGTSKTVDMPKDGVDYMKTLMLPFEKALTDAGIPLRGFANYRDTALSEAEWSERLYGAENFERLKKIKAVYDPVGMFTNNQQSIPLPAA</sequence>
<dbReference type="SUPFAM" id="SSF56176">
    <property type="entry name" value="FAD-binding/transporter-associated domain-like"/>
    <property type="match status" value="1"/>
</dbReference>
<dbReference type="InterPro" id="IPR016166">
    <property type="entry name" value="FAD-bd_PCMH"/>
</dbReference>
<dbReference type="OrthoDB" id="407275at2759"/>
<dbReference type="Proteomes" id="UP000696280">
    <property type="component" value="Unassembled WGS sequence"/>
</dbReference>